<feature type="domain" description="Nudix hydrolase" evidence="2">
    <location>
        <begin position="5"/>
        <end position="136"/>
    </location>
</feature>
<sequence length="148" mass="17139">MPYQLFYVGTRAVIIKDGKVLLLKKEDDTGTLWDMPGGRVDEGEWDMKAALKREVEEELPGATNIQVGEEVHHARFPRNLEDGTAYYLFFFPVQVDFEGDDLSVNEEHLDYCWFNLDEVKNLPNNESESGYLYDCYREVINVVGNQHK</sequence>
<proteinExistence type="predicted"/>
<dbReference type="InterPro" id="IPR015797">
    <property type="entry name" value="NUDIX_hydrolase-like_dom_sf"/>
</dbReference>
<evidence type="ECO:0000259" key="2">
    <source>
        <dbReference type="PROSITE" id="PS51462"/>
    </source>
</evidence>
<keyword evidence="1 3" id="KW-0378">Hydrolase</keyword>
<reference evidence="3" key="2">
    <citation type="journal article" date="2021" name="Microbiome">
        <title>Successional dynamics and alternative stable states in a saline activated sludge microbial community over 9 years.</title>
        <authorList>
            <person name="Wang Y."/>
            <person name="Ye J."/>
            <person name="Ju F."/>
            <person name="Liu L."/>
            <person name="Boyd J.A."/>
            <person name="Deng Y."/>
            <person name="Parks D.H."/>
            <person name="Jiang X."/>
            <person name="Yin X."/>
            <person name="Woodcroft B.J."/>
            <person name="Tyson G.W."/>
            <person name="Hugenholtz P."/>
            <person name="Polz M.F."/>
            <person name="Zhang T."/>
        </authorList>
    </citation>
    <scope>NUCLEOTIDE SEQUENCE</scope>
    <source>
        <strain evidence="3">HKST-UBA03</strain>
    </source>
</reference>
<dbReference type="GO" id="GO:0006167">
    <property type="term" value="P:AMP biosynthetic process"/>
    <property type="evidence" value="ECO:0007669"/>
    <property type="project" value="TreeGrafter"/>
</dbReference>
<dbReference type="GO" id="GO:0004081">
    <property type="term" value="F:bis(5'-nucleosyl)-tetraphosphatase (asymmetrical) activity"/>
    <property type="evidence" value="ECO:0007669"/>
    <property type="project" value="TreeGrafter"/>
</dbReference>
<protein>
    <submittedName>
        <fullName evidence="3">NUDIX hydrolase</fullName>
    </submittedName>
</protein>
<dbReference type="InterPro" id="IPR000086">
    <property type="entry name" value="NUDIX_hydrolase_dom"/>
</dbReference>
<dbReference type="AlphaFoldDB" id="A0A955LKJ8"/>
<name>A0A955LKJ8_UNCKA</name>
<comment type="caution">
    <text evidence="3">The sequence shown here is derived from an EMBL/GenBank/DDBJ whole genome shotgun (WGS) entry which is preliminary data.</text>
</comment>
<gene>
    <name evidence="3" type="ORF">KC614_03110</name>
</gene>
<accession>A0A955LKJ8</accession>
<organism evidence="3 4">
    <name type="scientific">candidate division WWE3 bacterium</name>
    <dbReference type="NCBI Taxonomy" id="2053526"/>
    <lineage>
        <taxon>Bacteria</taxon>
        <taxon>Katanobacteria</taxon>
    </lineage>
</organism>
<dbReference type="PANTHER" id="PTHR21340">
    <property type="entry name" value="DIADENOSINE 5,5-P1,P4-TETRAPHOSPHATE PYROPHOSPHOHYDROLASE MUTT"/>
    <property type="match status" value="1"/>
</dbReference>
<dbReference type="InterPro" id="IPR051325">
    <property type="entry name" value="Nudix_hydrolase_domain"/>
</dbReference>
<dbReference type="GO" id="GO:0006754">
    <property type="term" value="P:ATP biosynthetic process"/>
    <property type="evidence" value="ECO:0007669"/>
    <property type="project" value="TreeGrafter"/>
</dbReference>
<dbReference type="SUPFAM" id="SSF55811">
    <property type="entry name" value="Nudix"/>
    <property type="match status" value="1"/>
</dbReference>
<dbReference type="EMBL" id="JAGQKZ010000024">
    <property type="protein sequence ID" value="MCA9392168.1"/>
    <property type="molecule type" value="Genomic_DNA"/>
</dbReference>
<dbReference type="PROSITE" id="PS51462">
    <property type="entry name" value="NUDIX"/>
    <property type="match status" value="1"/>
</dbReference>
<reference evidence="3" key="1">
    <citation type="submission" date="2020-04" db="EMBL/GenBank/DDBJ databases">
        <authorList>
            <person name="Zhang T."/>
        </authorList>
    </citation>
    <scope>NUCLEOTIDE SEQUENCE</scope>
    <source>
        <strain evidence="3">HKST-UBA03</strain>
    </source>
</reference>
<dbReference type="Pfam" id="PF00293">
    <property type="entry name" value="NUDIX"/>
    <property type="match status" value="1"/>
</dbReference>
<evidence type="ECO:0000313" key="4">
    <source>
        <dbReference type="Proteomes" id="UP000751518"/>
    </source>
</evidence>
<dbReference type="PANTHER" id="PTHR21340:SF0">
    <property type="entry name" value="BIS(5'-NUCLEOSYL)-TETRAPHOSPHATASE [ASYMMETRICAL]"/>
    <property type="match status" value="1"/>
</dbReference>
<dbReference type="Proteomes" id="UP000751518">
    <property type="component" value="Unassembled WGS sequence"/>
</dbReference>
<evidence type="ECO:0000256" key="1">
    <source>
        <dbReference type="ARBA" id="ARBA00022801"/>
    </source>
</evidence>
<dbReference type="Gene3D" id="3.90.79.10">
    <property type="entry name" value="Nucleoside Triphosphate Pyrophosphohydrolase"/>
    <property type="match status" value="1"/>
</dbReference>
<evidence type="ECO:0000313" key="3">
    <source>
        <dbReference type="EMBL" id="MCA9392168.1"/>
    </source>
</evidence>